<organism evidence="2 3">
    <name type="scientific">Halobacillus litoralis</name>
    <dbReference type="NCBI Taxonomy" id="45668"/>
    <lineage>
        <taxon>Bacteria</taxon>
        <taxon>Bacillati</taxon>
        <taxon>Bacillota</taxon>
        <taxon>Bacilli</taxon>
        <taxon>Bacillales</taxon>
        <taxon>Bacillaceae</taxon>
        <taxon>Halobacillus</taxon>
    </lineage>
</organism>
<evidence type="ECO:0000313" key="3">
    <source>
        <dbReference type="Proteomes" id="UP000460949"/>
    </source>
</evidence>
<keyword evidence="1" id="KW-0812">Transmembrane</keyword>
<evidence type="ECO:0000313" key="2">
    <source>
        <dbReference type="EMBL" id="MYL18759.1"/>
    </source>
</evidence>
<comment type="caution">
    <text evidence="2">The sequence shown here is derived from an EMBL/GenBank/DDBJ whole genome shotgun (WGS) entry which is preliminary data.</text>
</comment>
<accession>A0A845DPC0</accession>
<dbReference type="AlphaFoldDB" id="A0A845DPC0"/>
<keyword evidence="1" id="KW-0472">Membrane</keyword>
<feature type="transmembrane region" description="Helical" evidence="1">
    <location>
        <begin position="66"/>
        <end position="92"/>
    </location>
</feature>
<protein>
    <submittedName>
        <fullName evidence="2">Uncharacterized protein</fullName>
    </submittedName>
</protein>
<dbReference type="RefSeq" id="WP_160835206.1">
    <property type="nucleotide sequence ID" value="NZ_WMET01000001.1"/>
</dbReference>
<evidence type="ECO:0000256" key="1">
    <source>
        <dbReference type="SAM" id="Phobius"/>
    </source>
</evidence>
<keyword evidence="1" id="KW-1133">Transmembrane helix</keyword>
<sequence>MKNNSPIIGVYNGYSGAAGVQISTGVKFRRNKRGIGMNKKTILISAIIFAAVTLILNNVLQTAVGGFLMTLSFSAFVVLITRAVFYISKFYINQIHYNQKNRENIK</sequence>
<proteinExistence type="predicted"/>
<gene>
    <name evidence="2" type="ORF">GLW04_02590</name>
</gene>
<dbReference type="Proteomes" id="UP000460949">
    <property type="component" value="Unassembled WGS sequence"/>
</dbReference>
<dbReference type="EMBL" id="WMET01000001">
    <property type="protein sequence ID" value="MYL18759.1"/>
    <property type="molecule type" value="Genomic_DNA"/>
</dbReference>
<name>A0A845DPC0_9BACI</name>
<feature type="transmembrane region" description="Helical" evidence="1">
    <location>
        <begin position="42"/>
        <end position="60"/>
    </location>
</feature>
<reference evidence="2 3" key="1">
    <citation type="submission" date="2019-11" db="EMBL/GenBank/DDBJ databases">
        <title>Genome sequences of 17 halophilic strains isolated from different environments.</title>
        <authorList>
            <person name="Furrow R.E."/>
        </authorList>
    </citation>
    <scope>NUCLEOTIDE SEQUENCE [LARGE SCALE GENOMIC DNA]</scope>
    <source>
        <strain evidence="2 3">22511_23_Filter</strain>
    </source>
</reference>